<organism evidence="1 2">
    <name type="scientific">Crepidotus variabilis</name>
    <dbReference type="NCBI Taxonomy" id="179855"/>
    <lineage>
        <taxon>Eukaryota</taxon>
        <taxon>Fungi</taxon>
        <taxon>Dikarya</taxon>
        <taxon>Basidiomycota</taxon>
        <taxon>Agaricomycotina</taxon>
        <taxon>Agaricomycetes</taxon>
        <taxon>Agaricomycetidae</taxon>
        <taxon>Agaricales</taxon>
        <taxon>Agaricineae</taxon>
        <taxon>Crepidotaceae</taxon>
        <taxon>Crepidotus</taxon>
    </lineage>
</organism>
<dbReference type="AlphaFoldDB" id="A0A9P6JX25"/>
<name>A0A9P6JX25_9AGAR</name>
<keyword evidence="2" id="KW-1185">Reference proteome</keyword>
<dbReference type="EMBL" id="MU157824">
    <property type="protein sequence ID" value="KAF9535803.1"/>
    <property type="molecule type" value="Genomic_DNA"/>
</dbReference>
<sequence>MRNDAMDFLQLLEGWKGEMKGELSIWSKIVEFELGSKFCSPPDLKIFSDQDFQIPIPLKN</sequence>
<proteinExistence type="predicted"/>
<dbReference type="Proteomes" id="UP000807306">
    <property type="component" value="Unassembled WGS sequence"/>
</dbReference>
<protein>
    <submittedName>
        <fullName evidence="1">Uncharacterized protein</fullName>
    </submittedName>
</protein>
<evidence type="ECO:0000313" key="1">
    <source>
        <dbReference type="EMBL" id="KAF9535803.1"/>
    </source>
</evidence>
<accession>A0A9P6JX25</accession>
<evidence type="ECO:0000313" key="2">
    <source>
        <dbReference type="Proteomes" id="UP000807306"/>
    </source>
</evidence>
<gene>
    <name evidence="1" type="ORF">CPB83DRAFT_842378</name>
</gene>
<comment type="caution">
    <text evidence="1">The sequence shown here is derived from an EMBL/GenBank/DDBJ whole genome shotgun (WGS) entry which is preliminary data.</text>
</comment>
<reference evidence="1" key="1">
    <citation type="submission" date="2020-11" db="EMBL/GenBank/DDBJ databases">
        <authorList>
            <consortium name="DOE Joint Genome Institute"/>
            <person name="Ahrendt S."/>
            <person name="Riley R."/>
            <person name="Andreopoulos W."/>
            <person name="Labutti K."/>
            <person name="Pangilinan J."/>
            <person name="Ruiz-Duenas F.J."/>
            <person name="Barrasa J.M."/>
            <person name="Sanchez-Garcia M."/>
            <person name="Camarero S."/>
            <person name="Miyauchi S."/>
            <person name="Serrano A."/>
            <person name="Linde D."/>
            <person name="Babiker R."/>
            <person name="Drula E."/>
            <person name="Ayuso-Fernandez I."/>
            <person name="Pacheco R."/>
            <person name="Padilla G."/>
            <person name="Ferreira P."/>
            <person name="Barriuso J."/>
            <person name="Kellner H."/>
            <person name="Castanera R."/>
            <person name="Alfaro M."/>
            <person name="Ramirez L."/>
            <person name="Pisabarro A.G."/>
            <person name="Kuo A."/>
            <person name="Tritt A."/>
            <person name="Lipzen A."/>
            <person name="He G."/>
            <person name="Yan M."/>
            <person name="Ng V."/>
            <person name="Cullen D."/>
            <person name="Martin F."/>
            <person name="Rosso M.-N."/>
            <person name="Henrissat B."/>
            <person name="Hibbett D."/>
            <person name="Martinez A.T."/>
            <person name="Grigoriev I.V."/>
        </authorList>
    </citation>
    <scope>NUCLEOTIDE SEQUENCE</scope>
    <source>
        <strain evidence="1">CBS 506.95</strain>
    </source>
</reference>